<proteinExistence type="predicted"/>
<comment type="caution">
    <text evidence="1">The sequence shown here is derived from an EMBL/GenBank/DDBJ whole genome shotgun (WGS) entry which is preliminary data.</text>
</comment>
<evidence type="ECO:0000313" key="1">
    <source>
        <dbReference type="EMBL" id="GFO04729.1"/>
    </source>
</evidence>
<sequence>MRRFSFQFPIEKCKDFCLKARSQWVSACLATDNQPPGAQRPKSLKPGRIFLSRVRACLRRSARCWEKKTEVLLVLKSWIKKSEVPRQVESWAKKS</sequence>
<organism evidence="1 2">
    <name type="scientific">Plakobranchus ocellatus</name>
    <dbReference type="NCBI Taxonomy" id="259542"/>
    <lineage>
        <taxon>Eukaryota</taxon>
        <taxon>Metazoa</taxon>
        <taxon>Spiralia</taxon>
        <taxon>Lophotrochozoa</taxon>
        <taxon>Mollusca</taxon>
        <taxon>Gastropoda</taxon>
        <taxon>Heterobranchia</taxon>
        <taxon>Euthyneura</taxon>
        <taxon>Panpulmonata</taxon>
        <taxon>Sacoglossa</taxon>
        <taxon>Placobranchoidea</taxon>
        <taxon>Plakobranchidae</taxon>
        <taxon>Plakobranchus</taxon>
    </lineage>
</organism>
<accession>A0AAV4AAR3</accession>
<gene>
    <name evidence="1" type="ORF">PoB_003123400</name>
</gene>
<name>A0AAV4AAR3_9GAST</name>
<keyword evidence="2" id="KW-1185">Reference proteome</keyword>
<dbReference type="Proteomes" id="UP000735302">
    <property type="component" value="Unassembled WGS sequence"/>
</dbReference>
<dbReference type="AlphaFoldDB" id="A0AAV4AAR3"/>
<evidence type="ECO:0000313" key="2">
    <source>
        <dbReference type="Proteomes" id="UP000735302"/>
    </source>
</evidence>
<reference evidence="1 2" key="1">
    <citation type="journal article" date="2021" name="Elife">
        <title>Chloroplast acquisition without the gene transfer in kleptoplastic sea slugs, Plakobranchus ocellatus.</title>
        <authorList>
            <person name="Maeda T."/>
            <person name="Takahashi S."/>
            <person name="Yoshida T."/>
            <person name="Shimamura S."/>
            <person name="Takaki Y."/>
            <person name="Nagai Y."/>
            <person name="Toyoda A."/>
            <person name="Suzuki Y."/>
            <person name="Arimoto A."/>
            <person name="Ishii H."/>
            <person name="Satoh N."/>
            <person name="Nishiyama T."/>
            <person name="Hasebe M."/>
            <person name="Maruyama T."/>
            <person name="Minagawa J."/>
            <person name="Obokata J."/>
            <person name="Shigenobu S."/>
        </authorList>
    </citation>
    <scope>NUCLEOTIDE SEQUENCE [LARGE SCALE GENOMIC DNA]</scope>
</reference>
<dbReference type="EMBL" id="BLXT01003741">
    <property type="protein sequence ID" value="GFO04729.1"/>
    <property type="molecule type" value="Genomic_DNA"/>
</dbReference>
<protein>
    <submittedName>
        <fullName evidence="1">Uncharacterized protein</fullName>
    </submittedName>
</protein>